<keyword evidence="1" id="KW-0812">Transmembrane</keyword>
<gene>
    <name evidence="2" type="ORF">DB44_AP00360</name>
</gene>
<keyword evidence="1" id="KW-1133">Transmembrane helix</keyword>
<comment type="caution">
    <text evidence="2">The sequence shown here is derived from an EMBL/GenBank/DDBJ whole genome shotgun (WGS) entry which is preliminary data.</text>
</comment>
<dbReference type="PANTHER" id="PTHR12277">
    <property type="entry name" value="ALPHA/BETA HYDROLASE DOMAIN-CONTAINING PROTEIN"/>
    <property type="match status" value="1"/>
</dbReference>
<evidence type="ECO:0000313" key="2">
    <source>
        <dbReference type="EMBL" id="KIC74182.1"/>
    </source>
</evidence>
<dbReference type="EMBL" id="JSAN01000014">
    <property type="protein sequence ID" value="KIC74182.1"/>
    <property type="molecule type" value="Genomic_DNA"/>
</dbReference>
<dbReference type="AlphaFoldDB" id="A0A0C1K4C9"/>
<proteinExistence type="predicted"/>
<evidence type="ECO:0000256" key="1">
    <source>
        <dbReference type="SAM" id="Phobius"/>
    </source>
</evidence>
<organism evidence="2 3">
    <name type="scientific">Candidatus Protochlamydia amoebophila</name>
    <dbReference type="NCBI Taxonomy" id="362787"/>
    <lineage>
        <taxon>Bacteria</taxon>
        <taxon>Pseudomonadati</taxon>
        <taxon>Chlamydiota</taxon>
        <taxon>Chlamydiia</taxon>
        <taxon>Parachlamydiales</taxon>
        <taxon>Parachlamydiaceae</taxon>
        <taxon>Candidatus Protochlamydia</taxon>
    </lineage>
</organism>
<reference evidence="2 3" key="1">
    <citation type="journal article" date="2014" name="Mol. Biol. Evol.">
        <title>Massive expansion of Ubiquitination-related gene families within the Chlamydiae.</title>
        <authorList>
            <person name="Domman D."/>
            <person name="Collingro A."/>
            <person name="Lagkouvardos I."/>
            <person name="Gehre L."/>
            <person name="Weinmaier T."/>
            <person name="Rattei T."/>
            <person name="Subtil A."/>
            <person name="Horn M."/>
        </authorList>
    </citation>
    <scope>NUCLEOTIDE SEQUENCE [LARGE SCALE GENOMIC DNA]</scope>
    <source>
        <strain evidence="2 3">EI2</strain>
    </source>
</reference>
<dbReference type="InterPro" id="IPR029058">
    <property type="entry name" value="AB_hydrolase_fold"/>
</dbReference>
<dbReference type="Pfam" id="PF05677">
    <property type="entry name" value="DUF818"/>
    <property type="match status" value="1"/>
</dbReference>
<feature type="transmembrane region" description="Helical" evidence="1">
    <location>
        <begin position="64"/>
        <end position="85"/>
    </location>
</feature>
<dbReference type="NCBIfam" id="NF042907">
    <property type="entry name" value="CPn0927_CPn0928"/>
    <property type="match status" value="1"/>
</dbReference>
<sequence length="365" mass="40846">MQLRRHNKMNGPISFQTRLTGNQAFYNHSDYITSTKEDFNFPHTLSTTYRWNAEHKIIRIIKDALSLIVFPFTIMHIIAGKIALLPASSPTLLERSENFAHKARMAIDLQSSWKYKRLTIKVDDYKIDAMIMGQKETLHNGRWVLVSNGNAEFYESKLNEGQFKKLLVQINGNAIFFNYPGVGASSKMPNKNAMTKAYQALLHFLEDQEKGVAAKEIIGYGHSIGAGVQAEALKRHALKSGIKYVWVKSRTFSDLATTASLITNKVLGLLVKVIGWNIDCVESSKTLQAPEIILQTASVTSYQELTNSSKIIDDGIIPENATLAKVLLDQGCSISKKRIIGVPESHNEELTELQYLANSINQMLA</sequence>
<dbReference type="Proteomes" id="UP000031465">
    <property type="component" value="Unassembled WGS sequence"/>
</dbReference>
<protein>
    <submittedName>
        <fullName evidence="2">Uncharacterized protein</fullName>
    </submittedName>
</protein>
<dbReference type="InterPro" id="IPR008536">
    <property type="entry name" value="DUF818"/>
</dbReference>
<dbReference type="SUPFAM" id="SSF53474">
    <property type="entry name" value="alpha/beta-Hydrolases"/>
    <property type="match status" value="1"/>
</dbReference>
<dbReference type="PATRIC" id="fig|362787.3.peg.201"/>
<accession>A0A0C1K4C9</accession>
<name>A0A0C1K4C9_9BACT</name>
<evidence type="ECO:0000313" key="3">
    <source>
        <dbReference type="Proteomes" id="UP000031465"/>
    </source>
</evidence>
<dbReference type="InterPro" id="IPR050037">
    <property type="entry name" value="CPn0927-like928-like"/>
</dbReference>
<dbReference type="Gene3D" id="3.40.50.1820">
    <property type="entry name" value="alpha/beta hydrolase"/>
    <property type="match status" value="1"/>
</dbReference>
<keyword evidence="1" id="KW-0472">Membrane</keyword>
<dbReference type="PANTHER" id="PTHR12277:SF81">
    <property type="entry name" value="PROTEIN ABHD13"/>
    <property type="match status" value="1"/>
</dbReference>